<evidence type="ECO:0000256" key="1">
    <source>
        <dbReference type="SAM" id="MobiDB-lite"/>
    </source>
</evidence>
<dbReference type="EMBL" id="JBHUHQ010000016">
    <property type="protein sequence ID" value="MFD2044971.1"/>
    <property type="molecule type" value="Genomic_DNA"/>
</dbReference>
<proteinExistence type="predicted"/>
<evidence type="ECO:0000313" key="3">
    <source>
        <dbReference type="EMBL" id="MFD2044971.1"/>
    </source>
</evidence>
<dbReference type="Proteomes" id="UP001597383">
    <property type="component" value="Unassembled WGS sequence"/>
</dbReference>
<keyword evidence="2" id="KW-0472">Membrane</keyword>
<keyword evidence="2" id="KW-0812">Transmembrane</keyword>
<keyword evidence="2" id="KW-1133">Transmembrane helix</keyword>
<accession>A0ABW4W1M7</accession>
<gene>
    <name evidence="3" type="primary">tapA</name>
    <name evidence="3" type="ORF">ACFSJF_11875</name>
</gene>
<comment type="caution">
    <text evidence="3">The sequence shown here is derived from an EMBL/GenBank/DDBJ whole genome shotgun (WGS) entry which is preliminary data.</text>
</comment>
<sequence>MSRLGKFRKKRKFILISKILLISYIFLFGFSYLASSTGAYYSSNSGDSFTFQAGTWWDGSDLVFTGKGNQNIKSCPPIEITVGMKNKGFSMTDTSEYEVFYVETGEPKINGEKIATGIIQPIEADAETQLTYEAEEEGFYMFKAIQRDGYEGTSSKEIWSEKIKVNCKDKEKNNTDEKTDETETQDTEDVSDVEENKEGTSDEESIEKNIEDAQSNEPKDENNPEPSEEDEQIPPNGQPEGDEESSNNSESNGDVVTGEGEETGDETDEEAE</sequence>
<name>A0ABW4W1M7_9BACI</name>
<dbReference type="InterPro" id="IPR023848">
    <property type="entry name" value="TasA"/>
</dbReference>
<keyword evidence="4" id="KW-1185">Reference proteome</keyword>
<organism evidence="3 4">
    <name type="scientific">Ornithinibacillus salinisoli</name>
    <dbReference type="NCBI Taxonomy" id="1848459"/>
    <lineage>
        <taxon>Bacteria</taxon>
        <taxon>Bacillati</taxon>
        <taxon>Bacillota</taxon>
        <taxon>Bacilli</taxon>
        <taxon>Bacillales</taxon>
        <taxon>Bacillaceae</taxon>
        <taxon>Ornithinibacillus</taxon>
    </lineage>
</organism>
<feature type="compositionally biased region" description="Acidic residues" evidence="1">
    <location>
        <begin position="178"/>
        <end position="193"/>
    </location>
</feature>
<dbReference type="RefSeq" id="WP_377557810.1">
    <property type="nucleotide sequence ID" value="NZ_JBHUHQ010000016.1"/>
</dbReference>
<evidence type="ECO:0000256" key="2">
    <source>
        <dbReference type="SAM" id="Phobius"/>
    </source>
</evidence>
<evidence type="ECO:0000313" key="4">
    <source>
        <dbReference type="Proteomes" id="UP001597383"/>
    </source>
</evidence>
<feature type="transmembrane region" description="Helical" evidence="2">
    <location>
        <begin position="12"/>
        <end position="34"/>
    </location>
</feature>
<protein>
    <submittedName>
        <fullName evidence="3">Amyloid fiber anchoring/assembly protein TapA</fullName>
    </submittedName>
</protein>
<feature type="region of interest" description="Disordered" evidence="1">
    <location>
        <begin position="169"/>
        <end position="272"/>
    </location>
</feature>
<feature type="compositionally biased region" description="Basic and acidic residues" evidence="1">
    <location>
        <begin position="194"/>
        <end position="222"/>
    </location>
</feature>
<dbReference type="NCBIfam" id="TIGR04087">
    <property type="entry name" value="YqxM_for_SipW"/>
    <property type="match status" value="1"/>
</dbReference>
<feature type="compositionally biased region" description="Acidic residues" evidence="1">
    <location>
        <begin position="259"/>
        <end position="272"/>
    </location>
</feature>
<feature type="compositionally biased region" description="Low complexity" evidence="1">
    <location>
        <begin position="246"/>
        <end position="258"/>
    </location>
</feature>
<reference evidence="4" key="1">
    <citation type="journal article" date="2019" name="Int. J. Syst. Evol. Microbiol.">
        <title>The Global Catalogue of Microorganisms (GCM) 10K type strain sequencing project: providing services to taxonomists for standard genome sequencing and annotation.</title>
        <authorList>
            <consortium name="The Broad Institute Genomics Platform"/>
            <consortium name="The Broad Institute Genome Sequencing Center for Infectious Disease"/>
            <person name="Wu L."/>
            <person name="Ma J."/>
        </authorList>
    </citation>
    <scope>NUCLEOTIDE SEQUENCE [LARGE SCALE GENOMIC DNA]</scope>
    <source>
        <strain evidence="4">R28</strain>
    </source>
</reference>